<organism evidence="1">
    <name type="scientific">Arundo donax</name>
    <name type="common">Giant reed</name>
    <name type="synonym">Donax arundinaceus</name>
    <dbReference type="NCBI Taxonomy" id="35708"/>
    <lineage>
        <taxon>Eukaryota</taxon>
        <taxon>Viridiplantae</taxon>
        <taxon>Streptophyta</taxon>
        <taxon>Embryophyta</taxon>
        <taxon>Tracheophyta</taxon>
        <taxon>Spermatophyta</taxon>
        <taxon>Magnoliopsida</taxon>
        <taxon>Liliopsida</taxon>
        <taxon>Poales</taxon>
        <taxon>Poaceae</taxon>
        <taxon>PACMAD clade</taxon>
        <taxon>Arundinoideae</taxon>
        <taxon>Arundineae</taxon>
        <taxon>Arundo</taxon>
    </lineage>
</organism>
<evidence type="ECO:0000313" key="1">
    <source>
        <dbReference type="EMBL" id="JAD74240.1"/>
    </source>
</evidence>
<reference evidence="1" key="1">
    <citation type="submission" date="2014-09" db="EMBL/GenBank/DDBJ databases">
        <authorList>
            <person name="Magalhaes I.L.F."/>
            <person name="Oliveira U."/>
            <person name="Santos F.R."/>
            <person name="Vidigal T.H.D.A."/>
            <person name="Brescovit A.D."/>
            <person name="Santos A.J."/>
        </authorList>
    </citation>
    <scope>NUCLEOTIDE SEQUENCE</scope>
    <source>
        <tissue evidence="1">Shoot tissue taken approximately 20 cm above the soil surface</tissue>
    </source>
</reference>
<reference evidence="1" key="2">
    <citation type="journal article" date="2015" name="Data Brief">
        <title>Shoot transcriptome of the giant reed, Arundo donax.</title>
        <authorList>
            <person name="Barrero R.A."/>
            <person name="Guerrero F.D."/>
            <person name="Moolhuijzen P."/>
            <person name="Goolsby J.A."/>
            <person name="Tidwell J."/>
            <person name="Bellgard S.E."/>
            <person name="Bellgard M.I."/>
        </authorList>
    </citation>
    <scope>NUCLEOTIDE SEQUENCE</scope>
    <source>
        <tissue evidence="1">Shoot tissue taken approximately 20 cm above the soil surface</tissue>
    </source>
</reference>
<protein>
    <submittedName>
        <fullName evidence="1">Uncharacterized protein</fullName>
    </submittedName>
</protein>
<name>A0A0A9CLI3_ARUDO</name>
<accession>A0A0A9CLI3</accession>
<dbReference type="EMBL" id="GBRH01223655">
    <property type="protein sequence ID" value="JAD74240.1"/>
    <property type="molecule type" value="Transcribed_RNA"/>
</dbReference>
<sequence>MAFNLKQHIMLSTSQTMLKRQKLIFFLFVY</sequence>
<dbReference type="AlphaFoldDB" id="A0A0A9CLI3"/>
<proteinExistence type="predicted"/>